<dbReference type="InterPro" id="IPR047679">
    <property type="entry name" value="BREX_BrxC"/>
</dbReference>
<proteinExistence type="predicted"/>
<keyword evidence="4" id="KW-1185">Reference proteome</keyword>
<gene>
    <name evidence="3" type="ORF">ATC1_13839</name>
</gene>
<dbReference type="InterPro" id="IPR027417">
    <property type="entry name" value="P-loop_NTPase"/>
</dbReference>
<sequence length="1206" mass="135017">MQIKTLFDPSKDIYRNIEKVITYNASQEVRLKAEITEYIVTESIEDQFERLLTKMQQAMDSGGENEVGVWVSGFYGSGKSSFTKYLGLALDQSVQIEGTRFLKYLQDRMNKPQTRALLSTVANRFPAAVVLLDLASEMLAGATMEEVSTVLYYKVLQWAGYSRNLKVAAFERRLKKDNRYEEFTSRIQNDLGVSWKEVQNDPLVIDSLIPEIAHDLYPQLFKTASAFNTETTDFVRFENERVKEMIDIVHEATGKEYIVFIIDEVGQYVSSRPNLILNLDGLAKNLKNIGNGKVWILGTAQQTLTEDDPRASLNSPELYKLKDRFPIQIDLESSDIREICYRRLLGKSPDGEKTLGAIFEKHGQELRFNTKLEDAKYYDADFDKVTFTNLYPFLPAHFDILLHLLGALAKSTGGIGLRSAIKVIQDILIEGPDGQPPVANQPTGWLATTVTLYDALEKDIRRAAPSIHKAVAKALIRFPDSAIHQEIAKTVAILQILGNMPVTVQNIAGLTHPTVDAASRHDAVESAVKDLISDGFVPFGEKDGNLCFFSEKINDIDQERAQIPLRSIETRRIQNEGLREVFSPLPSVRLHNTLSVTSGLKSSTGSILTNLAGEKETIQTVVELVAPEDYEGARTRLVEESRQRSSQYTIYLLGRTVSEINDLVSEIYRSREIVQRYRNDPDQEVKEYCSAQTDRANVLSGDLEHLLKNCLSQGSFIFRGQVTAADSLDHDLVEAAKKHLSTVAEQVFDRYNEAPVRADTNIAEKFLKAGNLKAIDSNIDPLSLVQVVGGTPRINTNHKALISIRDFIDRNGSVDGKRLTDYFTDAPFGWSPDTLRYLVAALLVNGEIKLKISGREIKVNGQQAIEGLRTNNSFKTVGISLRDGQLPLEVLARAAQRLTDLTGEPTIPLEQEISKSAAKHFPQLQLKYGPLDSKLENLGLPGVERIRELNKDLAEILETDASDVPQRLGSEESSLFTSLKWAADVTLALKNGLEVTIRDLREHWKEIKALPDSGIPGQLKNDVEESLGQIGERLGQENFYQHSADLSSTLTSIKNHLRDAIVQMVDAQKSTIKVAKQDLPGLFEWNELTHEEQSQILAQLEALAVEVDKNLAGLKQLLGQEYTIQSRVSGVRNKIEEVGHERQLARLKEEKEQAAREGHSRITRSLNIPTRVTNSSQLDTLIQQLQTLKTELALYNDIEVTIELKD</sequence>
<dbReference type="Proteomes" id="UP000053370">
    <property type="component" value="Unassembled WGS sequence"/>
</dbReference>
<dbReference type="EMBL" id="DF968181">
    <property type="protein sequence ID" value="GAP40857.1"/>
    <property type="molecule type" value="Genomic_DNA"/>
</dbReference>
<dbReference type="PATRIC" id="fig|1678840.3.peg.2220"/>
<feature type="coiled-coil region" evidence="1">
    <location>
        <begin position="1097"/>
        <end position="1198"/>
    </location>
</feature>
<name>A0A0S7BVU8_9CHLR</name>
<evidence type="ECO:0000256" key="1">
    <source>
        <dbReference type="SAM" id="Coils"/>
    </source>
</evidence>
<keyword evidence="1" id="KW-0175">Coiled coil</keyword>
<dbReference type="AlphaFoldDB" id="A0A0S7BVU8"/>
<evidence type="ECO:0000313" key="3">
    <source>
        <dbReference type="EMBL" id="GAP40857.1"/>
    </source>
</evidence>
<protein>
    <recommendedName>
        <fullName evidence="2">Probable ATP-binding protein BrxC winged helix-turn-helix domain-containing protein</fullName>
    </recommendedName>
</protein>
<dbReference type="NCBIfam" id="NF033441">
    <property type="entry name" value="BREX_BrxC"/>
    <property type="match status" value="1"/>
</dbReference>
<feature type="domain" description="Probable ATP-binding protein BrxC winged helix-turn-helix" evidence="2">
    <location>
        <begin position="795"/>
        <end position="881"/>
    </location>
</feature>
<evidence type="ECO:0000313" key="4">
    <source>
        <dbReference type="Proteomes" id="UP000053370"/>
    </source>
</evidence>
<organism evidence="3">
    <name type="scientific">Flexilinea flocculi</name>
    <dbReference type="NCBI Taxonomy" id="1678840"/>
    <lineage>
        <taxon>Bacteria</taxon>
        <taxon>Bacillati</taxon>
        <taxon>Chloroflexota</taxon>
        <taxon>Anaerolineae</taxon>
        <taxon>Anaerolineales</taxon>
        <taxon>Anaerolineaceae</taxon>
        <taxon>Flexilinea</taxon>
    </lineage>
</organism>
<evidence type="ECO:0000259" key="2">
    <source>
        <dbReference type="Pfam" id="PF25791"/>
    </source>
</evidence>
<reference evidence="3" key="1">
    <citation type="journal article" date="2015" name="Genome Announc.">
        <title>Draft Genome Sequence of Anaerolineae Strain TC1, a Novel Isolate from a Methanogenic Wastewater Treatment System.</title>
        <authorList>
            <person name="Matsuura N."/>
            <person name="Tourlousse D.M."/>
            <person name="Sun L."/>
            <person name="Toyonaga M."/>
            <person name="Kuroda K."/>
            <person name="Ohashi A."/>
            <person name="Cruz R."/>
            <person name="Yamaguchi T."/>
            <person name="Sekiguchi Y."/>
        </authorList>
    </citation>
    <scope>NUCLEOTIDE SEQUENCE [LARGE SCALE GENOMIC DNA]</scope>
    <source>
        <strain evidence="3">TC1</strain>
    </source>
</reference>
<accession>A0A0S7BVU8</accession>
<dbReference type="Pfam" id="PF25791">
    <property type="entry name" value="WHD_BREX_BrxC"/>
    <property type="match status" value="1"/>
</dbReference>
<dbReference type="STRING" id="1678840.ATC1_13839"/>
<dbReference type="InterPro" id="IPR058038">
    <property type="entry name" value="BREX_BrxC_wHTH"/>
</dbReference>
<dbReference type="RefSeq" id="WP_062280889.1">
    <property type="nucleotide sequence ID" value="NZ_DF968181.1"/>
</dbReference>
<dbReference type="SUPFAM" id="SSF52540">
    <property type="entry name" value="P-loop containing nucleoside triphosphate hydrolases"/>
    <property type="match status" value="1"/>
</dbReference>
<dbReference type="OrthoDB" id="3201900at2"/>